<dbReference type="GO" id="GO:0017111">
    <property type="term" value="F:ribonucleoside triphosphate phosphatase activity"/>
    <property type="evidence" value="ECO:0007669"/>
    <property type="project" value="InterPro"/>
</dbReference>
<sequence>MKTIVLASQNKHKIEELRATLAPLNITLKSTYDFPELEEVIEDKATLEGNALKKARYVYEKTGYPALSDDTGLEVDALEGRPGVYSARYAGESASYQDNVNKLLDELAGVSSENRGARFRTVVALVSDEGTETFEGICRGDILTEERGEGGFGYDPVFRPEGYDQTFAELDSEIKNKISHRGKAIEAFYHWLKKKSDV</sequence>
<dbReference type="NCBIfam" id="TIGR00042">
    <property type="entry name" value="RdgB/HAM1 family non-canonical purine NTP pyrophosphatase"/>
    <property type="match status" value="1"/>
</dbReference>
<feature type="binding site" evidence="10">
    <location>
        <position position="70"/>
    </location>
    <ligand>
        <name>Mg(2+)</name>
        <dbReference type="ChEBI" id="CHEBI:18420"/>
    </ligand>
</feature>
<comment type="caution">
    <text evidence="10">Lacks conserved residue(s) required for the propagation of feature annotation.</text>
</comment>
<evidence type="ECO:0000256" key="7">
    <source>
        <dbReference type="ARBA" id="ARBA00023080"/>
    </source>
</evidence>
<keyword evidence="7 10" id="KW-0546">Nucleotide metabolism</keyword>
<feature type="binding site" evidence="10">
    <location>
        <begin position="8"/>
        <end position="13"/>
    </location>
    <ligand>
        <name>substrate</name>
    </ligand>
</feature>
<proteinExistence type="inferred from homology"/>
<dbReference type="InterPro" id="IPR002637">
    <property type="entry name" value="RdgB/HAM1"/>
</dbReference>
<accession>A0A521EYC4</accession>
<dbReference type="GO" id="GO:0035870">
    <property type="term" value="F:dITP diphosphatase activity"/>
    <property type="evidence" value="ECO:0007669"/>
    <property type="project" value="UniProtKB-UniRule"/>
</dbReference>
<dbReference type="OrthoDB" id="9807456at2"/>
<feature type="binding site" evidence="10">
    <location>
        <begin position="180"/>
        <end position="181"/>
    </location>
    <ligand>
        <name>substrate</name>
    </ligand>
</feature>
<evidence type="ECO:0000256" key="1">
    <source>
        <dbReference type="ARBA" id="ARBA00008023"/>
    </source>
</evidence>
<dbReference type="EC" id="3.6.1.66" evidence="10"/>
<dbReference type="PANTHER" id="PTHR11067:SF9">
    <property type="entry name" value="INOSINE TRIPHOSPHATE PYROPHOSPHATASE"/>
    <property type="match status" value="1"/>
</dbReference>
<comment type="catalytic activity">
    <reaction evidence="8 10">
        <text>dITP + H2O = dIMP + diphosphate + H(+)</text>
        <dbReference type="Rhea" id="RHEA:28342"/>
        <dbReference type="ChEBI" id="CHEBI:15377"/>
        <dbReference type="ChEBI" id="CHEBI:15378"/>
        <dbReference type="ChEBI" id="CHEBI:33019"/>
        <dbReference type="ChEBI" id="CHEBI:61194"/>
        <dbReference type="ChEBI" id="CHEBI:61382"/>
        <dbReference type="EC" id="3.6.1.66"/>
    </reaction>
</comment>
<dbReference type="InterPro" id="IPR020922">
    <property type="entry name" value="dITP/XTP_pyrophosphatase"/>
</dbReference>
<evidence type="ECO:0000313" key="12">
    <source>
        <dbReference type="EMBL" id="SMO89032.1"/>
    </source>
</evidence>
<dbReference type="InterPro" id="IPR029001">
    <property type="entry name" value="ITPase-like_fam"/>
</dbReference>
<dbReference type="GO" id="GO:0000166">
    <property type="term" value="F:nucleotide binding"/>
    <property type="evidence" value="ECO:0007669"/>
    <property type="project" value="UniProtKB-KW"/>
</dbReference>
<keyword evidence="5 10" id="KW-0378">Hydrolase</keyword>
<evidence type="ECO:0000256" key="11">
    <source>
        <dbReference type="RuleBase" id="RU003781"/>
    </source>
</evidence>
<dbReference type="GO" id="GO:0009117">
    <property type="term" value="P:nucleotide metabolic process"/>
    <property type="evidence" value="ECO:0007669"/>
    <property type="project" value="UniProtKB-KW"/>
</dbReference>
<evidence type="ECO:0000256" key="5">
    <source>
        <dbReference type="ARBA" id="ARBA00022801"/>
    </source>
</evidence>
<feature type="binding site" evidence="10">
    <location>
        <position position="71"/>
    </location>
    <ligand>
        <name>substrate</name>
    </ligand>
</feature>
<keyword evidence="4 10" id="KW-0547">Nucleotide-binding</keyword>
<keyword evidence="13" id="KW-1185">Reference proteome</keyword>
<dbReference type="CDD" id="cd00515">
    <property type="entry name" value="HAM1"/>
    <property type="match status" value="1"/>
</dbReference>
<keyword evidence="6 10" id="KW-0460">Magnesium</keyword>
<feature type="active site" description="Proton acceptor" evidence="10">
    <location>
        <position position="70"/>
    </location>
</feature>
<dbReference type="EMBL" id="FXTH01000020">
    <property type="protein sequence ID" value="SMO89032.1"/>
    <property type="molecule type" value="Genomic_DNA"/>
</dbReference>
<dbReference type="Gene3D" id="3.90.950.10">
    <property type="match status" value="1"/>
</dbReference>
<evidence type="ECO:0000256" key="6">
    <source>
        <dbReference type="ARBA" id="ARBA00022842"/>
    </source>
</evidence>
<dbReference type="GO" id="GO:0009146">
    <property type="term" value="P:purine nucleoside triphosphate catabolic process"/>
    <property type="evidence" value="ECO:0007669"/>
    <property type="project" value="UniProtKB-UniRule"/>
</dbReference>
<dbReference type="Proteomes" id="UP000317593">
    <property type="component" value="Unassembled WGS sequence"/>
</dbReference>
<keyword evidence="3 10" id="KW-0479">Metal-binding</keyword>
<reference evidence="12 13" key="1">
    <citation type="submission" date="2017-05" db="EMBL/GenBank/DDBJ databases">
        <authorList>
            <person name="Varghese N."/>
            <person name="Submissions S."/>
        </authorList>
    </citation>
    <scope>NUCLEOTIDE SEQUENCE [LARGE SCALE GENOMIC DNA]</scope>
    <source>
        <strain evidence="12 13">DSM 21194</strain>
    </source>
</reference>
<dbReference type="FunFam" id="3.90.950.10:FF:000001">
    <property type="entry name" value="dITP/XTP pyrophosphatase"/>
    <property type="match status" value="1"/>
</dbReference>
<evidence type="ECO:0000256" key="8">
    <source>
        <dbReference type="ARBA" id="ARBA00051875"/>
    </source>
</evidence>
<evidence type="ECO:0000313" key="13">
    <source>
        <dbReference type="Proteomes" id="UP000317593"/>
    </source>
</evidence>
<dbReference type="GO" id="GO:0046872">
    <property type="term" value="F:metal ion binding"/>
    <property type="evidence" value="ECO:0007669"/>
    <property type="project" value="UniProtKB-KW"/>
</dbReference>
<comment type="similarity">
    <text evidence="1 10 11">Belongs to the HAM1 NTPase family.</text>
</comment>
<protein>
    <recommendedName>
        <fullName evidence="10">dITP/XTP pyrophosphatase</fullName>
        <ecNumber evidence="10">3.6.1.66</ecNumber>
    </recommendedName>
    <alternativeName>
        <fullName evidence="10">Non-canonical purine NTP pyrophosphatase</fullName>
    </alternativeName>
    <alternativeName>
        <fullName evidence="10">Non-standard purine NTP pyrophosphatase</fullName>
    </alternativeName>
    <alternativeName>
        <fullName evidence="10">Nucleoside-triphosphate diphosphatase</fullName>
    </alternativeName>
    <alternativeName>
        <fullName evidence="10">Nucleoside-triphosphate pyrophosphatase</fullName>
        <shortName evidence="10">NTPase</shortName>
    </alternativeName>
</protein>
<evidence type="ECO:0000256" key="10">
    <source>
        <dbReference type="HAMAP-Rule" id="MF_01405"/>
    </source>
</evidence>
<name>A0A521EYC4_9BACT</name>
<comment type="cofactor">
    <cofactor evidence="10">
        <name>Mg(2+)</name>
        <dbReference type="ChEBI" id="CHEBI:18420"/>
    </cofactor>
    <text evidence="10">Binds 1 Mg(2+) ion per subunit.</text>
</comment>
<organism evidence="12 13">
    <name type="scientific">Fodinibius sediminis</name>
    <dbReference type="NCBI Taxonomy" id="1214077"/>
    <lineage>
        <taxon>Bacteria</taxon>
        <taxon>Pseudomonadati</taxon>
        <taxon>Balneolota</taxon>
        <taxon>Balneolia</taxon>
        <taxon>Balneolales</taxon>
        <taxon>Balneolaceae</taxon>
        <taxon>Fodinibius</taxon>
    </lineage>
</organism>
<dbReference type="GO" id="GO:0036222">
    <property type="term" value="F:XTP diphosphatase activity"/>
    <property type="evidence" value="ECO:0007669"/>
    <property type="project" value="UniProtKB-UniRule"/>
</dbReference>
<dbReference type="AlphaFoldDB" id="A0A521EYC4"/>
<dbReference type="PANTHER" id="PTHR11067">
    <property type="entry name" value="INOSINE TRIPHOSPHATE PYROPHOSPHATASE/HAM1 PROTEIN"/>
    <property type="match status" value="1"/>
</dbReference>
<feature type="binding site" evidence="10">
    <location>
        <begin position="152"/>
        <end position="155"/>
    </location>
    <ligand>
        <name>substrate</name>
    </ligand>
</feature>
<dbReference type="RefSeq" id="WP_142715807.1">
    <property type="nucleotide sequence ID" value="NZ_FXTH01000020.1"/>
</dbReference>
<feature type="binding site" evidence="10">
    <location>
        <position position="175"/>
    </location>
    <ligand>
        <name>substrate</name>
    </ligand>
</feature>
<dbReference type="SUPFAM" id="SSF52972">
    <property type="entry name" value="ITPase-like"/>
    <property type="match status" value="1"/>
</dbReference>
<comment type="catalytic activity">
    <reaction evidence="10">
        <text>ITP + H2O = IMP + diphosphate + H(+)</text>
        <dbReference type="Rhea" id="RHEA:29399"/>
        <dbReference type="ChEBI" id="CHEBI:15377"/>
        <dbReference type="ChEBI" id="CHEBI:15378"/>
        <dbReference type="ChEBI" id="CHEBI:33019"/>
        <dbReference type="ChEBI" id="CHEBI:58053"/>
        <dbReference type="ChEBI" id="CHEBI:61402"/>
        <dbReference type="EC" id="3.6.1.66"/>
    </reaction>
</comment>
<gene>
    <name evidence="12" type="ORF">SAMN06265218_12048</name>
</gene>
<comment type="catalytic activity">
    <reaction evidence="9 10">
        <text>XTP + H2O = XMP + diphosphate + H(+)</text>
        <dbReference type="Rhea" id="RHEA:28610"/>
        <dbReference type="ChEBI" id="CHEBI:15377"/>
        <dbReference type="ChEBI" id="CHEBI:15378"/>
        <dbReference type="ChEBI" id="CHEBI:33019"/>
        <dbReference type="ChEBI" id="CHEBI:57464"/>
        <dbReference type="ChEBI" id="CHEBI:61314"/>
        <dbReference type="EC" id="3.6.1.66"/>
    </reaction>
</comment>
<comment type="function">
    <text evidence="10">Pyrophosphatase that catalyzes the hydrolysis of nucleoside triphosphates to their monophosphate derivatives, with a high preference for the non-canonical purine nucleotides XTP (xanthosine triphosphate), dITP (deoxyinosine triphosphate) and ITP. Seems to function as a house-cleaning enzyme that removes non-canonical purine nucleotides from the nucleotide pool, thus preventing their incorporation into DNA/RNA and avoiding chromosomal lesions.</text>
</comment>
<evidence type="ECO:0000256" key="2">
    <source>
        <dbReference type="ARBA" id="ARBA00011738"/>
    </source>
</evidence>
<dbReference type="Pfam" id="PF01725">
    <property type="entry name" value="Ham1p_like"/>
    <property type="match status" value="1"/>
</dbReference>
<comment type="subunit">
    <text evidence="2 10">Homodimer.</text>
</comment>
<dbReference type="HAMAP" id="MF_01405">
    <property type="entry name" value="Non_canon_purine_NTPase"/>
    <property type="match status" value="1"/>
</dbReference>
<evidence type="ECO:0000256" key="9">
    <source>
        <dbReference type="ARBA" id="ARBA00052017"/>
    </source>
</evidence>
<evidence type="ECO:0000256" key="3">
    <source>
        <dbReference type="ARBA" id="ARBA00022723"/>
    </source>
</evidence>
<dbReference type="GO" id="GO:0036220">
    <property type="term" value="F:ITP diphosphatase activity"/>
    <property type="evidence" value="ECO:0007669"/>
    <property type="project" value="UniProtKB-UniRule"/>
</dbReference>
<dbReference type="GO" id="GO:0005829">
    <property type="term" value="C:cytosol"/>
    <property type="evidence" value="ECO:0007669"/>
    <property type="project" value="TreeGrafter"/>
</dbReference>
<evidence type="ECO:0000256" key="4">
    <source>
        <dbReference type="ARBA" id="ARBA00022741"/>
    </source>
</evidence>